<dbReference type="GO" id="GO:0000155">
    <property type="term" value="F:phosphorelay sensor kinase activity"/>
    <property type="evidence" value="ECO:0007669"/>
    <property type="project" value="InterPro"/>
</dbReference>
<dbReference type="Pfam" id="PF00512">
    <property type="entry name" value="HisKA"/>
    <property type="match status" value="1"/>
</dbReference>
<dbReference type="SMART" id="SM00388">
    <property type="entry name" value="HisKA"/>
    <property type="match status" value="1"/>
</dbReference>
<evidence type="ECO:0000256" key="7">
    <source>
        <dbReference type="SAM" id="Phobius"/>
    </source>
</evidence>
<dbReference type="SUPFAM" id="SSF47384">
    <property type="entry name" value="Homodimeric domain of signal transducing histidine kinase"/>
    <property type="match status" value="1"/>
</dbReference>
<dbReference type="SUPFAM" id="SSF48452">
    <property type="entry name" value="TPR-like"/>
    <property type="match status" value="2"/>
</dbReference>
<dbReference type="AlphaFoldDB" id="A0A5B8VV99"/>
<dbReference type="InterPro" id="IPR036097">
    <property type="entry name" value="HisK_dim/P_sf"/>
</dbReference>
<organism evidence="9 10">
    <name type="scientific">Mucilaginibacter ginsenosidivorax</name>
    <dbReference type="NCBI Taxonomy" id="862126"/>
    <lineage>
        <taxon>Bacteria</taxon>
        <taxon>Pseudomonadati</taxon>
        <taxon>Bacteroidota</taxon>
        <taxon>Sphingobacteriia</taxon>
        <taxon>Sphingobacteriales</taxon>
        <taxon>Sphingobacteriaceae</taxon>
        <taxon>Mucilaginibacter</taxon>
    </lineage>
</organism>
<evidence type="ECO:0000256" key="3">
    <source>
        <dbReference type="ARBA" id="ARBA00022553"/>
    </source>
</evidence>
<keyword evidence="7" id="KW-1133">Transmembrane helix</keyword>
<dbReference type="Proteomes" id="UP000321362">
    <property type="component" value="Chromosome"/>
</dbReference>
<dbReference type="InterPro" id="IPR050736">
    <property type="entry name" value="Sensor_HK_Regulatory"/>
</dbReference>
<protein>
    <recommendedName>
        <fullName evidence="2">histidine kinase</fullName>
        <ecNumber evidence="2">2.7.13.3</ecNumber>
    </recommendedName>
</protein>
<dbReference type="InterPro" id="IPR036890">
    <property type="entry name" value="HATPase_C_sf"/>
</dbReference>
<keyword evidence="10" id="KW-1185">Reference proteome</keyword>
<dbReference type="CDD" id="cd00082">
    <property type="entry name" value="HisKA"/>
    <property type="match status" value="1"/>
</dbReference>
<comment type="catalytic activity">
    <reaction evidence="1">
        <text>ATP + protein L-histidine = ADP + protein N-phospho-L-histidine.</text>
        <dbReference type="EC" id="2.7.13.3"/>
    </reaction>
</comment>
<evidence type="ECO:0000259" key="8">
    <source>
        <dbReference type="PROSITE" id="PS50109"/>
    </source>
</evidence>
<keyword evidence="7" id="KW-0812">Transmembrane</keyword>
<name>A0A5B8VV99_9SPHI</name>
<dbReference type="SMART" id="SM00387">
    <property type="entry name" value="HATPase_c"/>
    <property type="match status" value="1"/>
</dbReference>
<evidence type="ECO:0000256" key="4">
    <source>
        <dbReference type="ARBA" id="ARBA00022679"/>
    </source>
</evidence>
<evidence type="ECO:0000256" key="1">
    <source>
        <dbReference type="ARBA" id="ARBA00000085"/>
    </source>
</evidence>
<dbReference type="PRINTS" id="PR00344">
    <property type="entry name" value="BCTRLSENSOR"/>
</dbReference>
<dbReference type="Gene3D" id="1.10.287.130">
    <property type="match status" value="1"/>
</dbReference>
<keyword evidence="3" id="KW-0597">Phosphoprotein</keyword>
<gene>
    <name evidence="9" type="ORF">FSB76_05415</name>
</gene>
<dbReference type="OrthoDB" id="1301080at2"/>
<keyword evidence="7" id="KW-0472">Membrane</keyword>
<evidence type="ECO:0000256" key="2">
    <source>
        <dbReference type="ARBA" id="ARBA00012438"/>
    </source>
</evidence>
<dbReference type="Gene3D" id="1.25.40.10">
    <property type="entry name" value="Tetratricopeptide repeat domain"/>
    <property type="match status" value="2"/>
</dbReference>
<evidence type="ECO:0000256" key="5">
    <source>
        <dbReference type="ARBA" id="ARBA00022777"/>
    </source>
</evidence>
<evidence type="ECO:0000313" key="10">
    <source>
        <dbReference type="Proteomes" id="UP000321362"/>
    </source>
</evidence>
<dbReference type="Gene3D" id="3.30.565.10">
    <property type="entry name" value="Histidine kinase-like ATPase, C-terminal domain"/>
    <property type="match status" value="1"/>
</dbReference>
<evidence type="ECO:0000256" key="6">
    <source>
        <dbReference type="ARBA" id="ARBA00023012"/>
    </source>
</evidence>
<dbReference type="RefSeq" id="WP_147052558.1">
    <property type="nucleotide sequence ID" value="NZ_CP042437.1"/>
</dbReference>
<keyword evidence="5 9" id="KW-0418">Kinase</keyword>
<keyword evidence="6" id="KW-0902">Two-component regulatory system</keyword>
<dbReference type="SUPFAM" id="SSF55874">
    <property type="entry name" value="ATPase domain of HSP90 chaperone/DNA topoisomerase II/histidine kinase"/>
    <property type="match status" value="1"/>
</dbReference>
<proteinExistence type="predicted"/>
<evidence type="ECO:0000313" key="9">
    <source>
        <dbReference type="EMBL" id="QEC75410.1"/>
    </source>
</evidence>
<dbReference type="EMBL" id="CP042437">
    <property type="protein sequence ID" value="QEC75410.1"/>
    <property type="molecule type" value="Genomic_DNA"/>
</dbReference>
<dbReference type="InterPro" id="IPR004358">
    <property type="entry name" value="Sig_transdc_His_kin-like_C"/>
</dbReference>
<dbReference type="PROSITE" id="PS50109">
    <property type="entry name" value="HIS_KIN"/>
    <property type="match status" value="1"/>
</dbReference>
<dbReference type="InterPro" id="IPR003661">
    <property type="entry name" value="HisK_dim/P_dom"/>
</dbReference>
<dbReference type="InterPro" id="IPR005467">
    <property type="entry name" value="His_kinase_dom"/>
</dbReference>
<dbReference type="InterPro" id="IPR011990">
    <property type="entry name" value="TPR-like_helical_dom_sf"/>
</dbReference>
<dbReference type="PANTHER" id="PTHR43711">
    <property type="entry name" value="TWO-COMPONENT HISTIDINE KINASE"/>
    <property type="match status" value="1"/>
</dbReference>
<dbReference type="EC" id="2.7.13.3" evidence="2"/>
<accession>A0A5B8VV99</accession>
<feature type="transmembrane region" description="Helical" evidence="7">
    <location>
        <begin position="347"/>
        <end position="369"/>
    </location>
</feature>
<dbReference type="Pfam" id="PF02518">
    <property type="entry name" value="HATPase_c"/>
    <property type="match status" value="1"/>
</dbReference>
<feature type="domain" description="Histidine kinase" evidence="8">
    <location>
        <begin position="406"/>
        <end position="622"/>
    </location>
</feature>
<keyword evidence="4" id="KW-0808">Transferase</keyword>
<dbReference type="KEGG" id="mgk:FSB76_05415"/>
<reference evidence="9 10" key="1">
    <citation type="journal article" date="2013" name="J. Microbiol.">
        <title>Mucilaginibacter ginsenosidivorax sp. nov., with ginsenoside converting activity isolated from sediment.</title>
        <authorList>
            <person name="Kim J.K."/>
            <person name="Choi T.E."/>
            <person name="Liu Q.M."/>
            <person name="Park H.Y."/>
            <person name="Yi T.H."/>
            <person name="Yoon M.H."/>
            <person name="Kim S.C."/>
            <person name="Im W.T."/>
        </authorList>
    </citation>
    <scope>NUCLEOTIDE SEQUENCE [LARGE SCALE GENOMIC DNA]</scope>
    <source>
        <strain evidence="9 10">KHI28</strain>
    </source>
</reference>
<sequence>MKKYLALFLLLLFVGKVGHCQLKEIESIQKQLPLIKDSLKYVNALNRLGMLMYERNIDNSFYYAKLARAISARLKYQQGEADALNIIGIVYDLRGNLQLSLRYYNDAYNRYMVLHDSANIVQALMNIALVFDERKEDKKAVETLKQALAQGTGLRKDSIMSLLYCNFLLMYPDSVGEDLTKVYLDRARRIATKYKDERVLLVTDQVQANLYLKSGKREQAIAQLQKAAAEGIALDVNYVTLDILKSLGDLFILTDSTKAIEYYKKGLAISESKGYHFYGKVFGKSLYNIYINQNNPRETQRYSGKLLELYEDEEVFTNTSGLDYIDYAIKDQQIEALTVRAENRNTLMLVFGFLLLLTALSVGIFYRLYRLKRRHSETLEELNRTVQLRNQKLEVDHEFNNRLVSILAHDFRQPLGTLKTLATVLKDPDAFTREELIALVETMERSSDVSLEIFENILQWIKQQLSGFSYSPVVLPLRELIDEALQPFAIMAREANITLINNVDGNINLYADKELVQFIHRNFIHNAIKFSPKNSSITIVGFGGHDEVTVCVQDEGKGISPEKLPGIFNFKIDLKYSNEKEKGAGVALMICSDFIDKMNGRIWVENNKGKGASFCYALPVIQKSSKRTISGIQVAADVLTDL</sequence>
<dbReference type="InterPro" id="IPR003594">
    <property type="entry name" value="HATPase_dom"/>
</dbReference>
<dbReference type="PANTHER" id="PTHR43711:SF1">
    <property type="entry name" value="HISTIDINE KINASE 1"/>
    <property type="match status" value="1"/>
</dbReference>
<dbReference type="Pfam" id="PF13424">
    <property type="entry name" value="TPR_12"/>
    <property type="match status" value="1"/>
</dbReference>